<sequence length="137" mass="14601">MLLDQKRSALLVEKALSEGMRLGIFISVAVVDEAAHLLAFSRHKEAEIVSITLAQDKAYTALVNRMSTAQLGKMCEPGAELYGLQHNLGGRMVIFGGGVPIRDGHNRLIGAIGVSGGTVEEDIRCAEAAIQSLLESL</sequence>
<accession>A0A3M8DTK8</accession>
<dbReference type="Proteomes" id="UP000271031">
    <property type="component" value="Unassembled WGS sequence"/>
</dbReference>
<comment type="caution">
    <text evidence="1">The sequence shown here is derived from an EMBL/GenBank/DDBJ whole genome shotgun (WGS) entry which is preliminary data.</text>
</comment>
<dbReference type="InterPro" id="IPR052517">
    <property type="entry name" value="GlcG_carb_metab_protein"/>
</dbReference>
<dbReference type="RefSeq" id="WP_122917245.1">
    <property type="nucleotide sequence ID" value="NZ_RHHQ01000007.1"/>
</dbReference>
<gene>
    <name evidence="1" type="ORF">EDM56_07320</name>
</gene>
<organism evidence="1 2">
    <name type="scientific">Brevibacillus fluminis</name>
    <dbReference type="NCBI Taxonomy" id="511487"/>
    <lineage>
        <taxon>Bacteria</taxon>
        <taxon>Bacillati</taxon>
        <taxon>Bacillota</taxon>
        <taxon>Bacilli</taxon>
        <taxon>Bacillales</taxon>
        <taxon>Paenibacillaceae</taxon>
        <taxon>Brevibacillus</taxon>
    </lineage>
</organism>
<reference evidence="1 2" key="1">
    <citation type="submission" date="2018-10" db="EMBL/GenBank/DDBJ databases">
        <title>Phylogenomics of Brevibacillus.</title>
        <authorList>
            <person name="Dunlap C."/>
        </authorList>
    </citation>
    <scope>NUCLEOTIDE SEQUENCE [LARGE SCALE GENOMIC DNA]</scope>
    <source>
        <strain evidence="1 2">JCM 15716</strain>
    </source>
</reference>
<evidence type="ECO:0000313" key="1">
    <source>
        <dbReference type="EMBL" id="RNB90317.1"/>
    </source>
</evidence>
<dbReference type="EMBL" id="RHHQ01000007">
    <property type="protein sequence ID" value="RNB90317.1"/>
    <property type="molecule type" value="Genomic_DNA"/>
</dbReference>
<dbReference type="AlphaFoldDB" id="A0A3M8DTK8"/>
<dbReference type="Gene3D" id="3.30.450.150">
    <property type="entry name" value="Haem-degrading domain"/>
    <property type="match status" value="1"/>
</dbReference>
<dbReference type="InterPro" id="IPR038084">
    <property type="entry name" value="PduO/GlcC-like_sf"/>
</dbReference>
<proteinExistence type="predicted"/>
<name>A0A3M8DTK8_9BACL</name>
<dbReference type="PANTHER" id="PTHR34309">
    <property type="entry name" value="SLR1406 PROTEIN"/>
    <property type="match status" value="1"/>
</dbReference>
<protein>
    <submittedName>
        <fullName evidence="1">Heme-binding protein</fullName>
    </submittedName>
</protein>
<dbReference type="OrthoDB" id="9778896at2"/>
<dbReference type="Pfam" id="PF03928">
    <property type="entry name" value="HbpS-like"/>
    <property type="match status" value="1"/>
</dbReference>
<evidence type="ECO:0000313" key="2">
    <source>
        <dbReference type="Proteomes" id="UP000271031"/>
    </source>
</evidence>
<dbReference type="SUPFAM" id="SSF143744">
    <property type="entry name" value="GlcG-like"/>
    <property type="match status" value="1"/>
</dbReference>
<dbReference type="InterPro" id="IPR005624">
    <property type="entry name" value="PduO/GlcC-like"/>
</dbReference>
<dbReference type="PANTHER" id="PTHR34309:SF1">
    <property type="entry name" value="PROTEIN GLCG"/>
    <property type="match status" value="1"/>
</dbReference>
<keyword evidence="2" id="KW-1185">Reference proteome</keyword>